<keyword evidence="3" id="KW-1185">Reference proteome</keyword>
<accession>A0ABU9E4P6</accession>
<reference evidence="2 3" key="1">
    <citation type="submission" date="2024-02" db="EMBL/GenBank/DDBJ databases">
        <title>A novel Gemmatimonadota bacterium.</title>
        <authorList>
            <person name="Du Z.-J."/>
            <person name="Ye Y.-Q."/>
        </authorList>
    </citation>
    <scope>NUCLEOTIDE SEQUENCE [LARGE SCALE GENOMIC DNA]</scope>
    <source>
        <strain evidence="2 3">DH-20</strain>
    </source>
</reference>
<sequence>MQGDTPRHEEFTPLALWARALTWGAVAIGLRAVFVNPPGEGVFPSFVAAGILSLGILVEAVFGGLRVRLYTDRIEVSLGRVGWIRKTIRYETIERLDPVTYRPLKEFGGWGVRGFGDKQAWTARGDRALVLHLVGGARIYVGSEHPEQLAERMRSAGNRRWDTVGRA</sequence>
<feature type="transmembrane region" description="Helical" evidence="1">
    <location>
        <begin position="12"/>
        <end position="34"/>
    </location>
</feature>
<name>A0ABU9E4P6_9BACT</name>
<evidence type="ECO:0000313" key="2">
    <source>
        <dbReference type="EMBL" id="MEK9499711.1"/>
    </source>
</evidence>
<evidence type="ECO:0008006" key="4">
    <source>
        <dbReference type="Google" id="ProtNLM"/>
    </source>
</evidence>
<organism evidence="2 3">
    <name type="scientific">Gaopeijia maritima</name>
    <dbReference type="NCBI Taxonomy" id="3119007"/>
    <lineage>
        <taxon>Bacteria</taxon>
        <taxon>Pseudomonadati</taxon>
        <taxon>Gemmatimonadota</taxon>
        <taxon>Longimicrobiia</taxon>
        <taxon>Gaopeijiales</taxon>
        <taxon>Gaopeijiaceae</taxon>
        <taxon>Gaopeijia</taxon>
    </lineage>
</organism>
<keyword evidence="1" id="KW-0812">Transmembrane</keyword>
<protein>
    <recommendedName>
        <fullName evidence="4">PH domain-containing protein</fullName>
    </recommendedName>
</protein>
<proteinExistence type="predicted"/>
<dbReference type="Proteomes" id="UP001484239">
    <property type="component" value="Unassembled WGS sequence"/>
</dbReference>
<comment type="caution">
    <text evidence="2">The sequence shown here is derived from an EMBL/GenBank/DDBJ whole genome shotgun (WGS) entry which is preliminary data.</text>
</comment>
<evidence type="ECO:0000256" key="1">
    <source>
        <dbReference type="SAM" id="Phobius"/>
    </source>
</evidence>
<dbReference type="RefSeq" id="WP_405278293.1">
    <property type="nucleotide sequence ID" value="NZ_JBBHLI010000001.1"/>
</dbReference>
<feature type="transmembrane region" description="Helical" evidence="1">
    <location>
        <begin position="46"/>
        <end position="65"/>
    </location>
</feature>
<gene>
    <name evidence="2" type="ORF">WI372_01790</name>
</gene>
<evidence type="ECO:0000313" key="3">
    <source>
        <dbReference type="Proteomes" id="UP001484239"/>
    </source>
</evidence>
<dbReference type="EMBL" id="JBBHLI010000001">
    <property type="protein sequence ID" value="MEK9499711.1"/>
    <property type="molecule type" value="Genomic_DNA"/>
</dbReference>
<keyword evidence="1" id="KW-0472">Membrane</keyword>
<keyword evidence="1" id="KW-1133">Transmembrane helix</keyword>